<keyword evidence="6" id="KW-1185">Reference proteome</keyword>
<feature type="compositionally biased region" description="Polar residues" evidence="3">
    <location>
        <begin position="650"/>
        <end position="680"/>
    </location>
</feature>
<dbReference type="Proteomes" id="UP001221757">
    <property type="component" value="Unassembled WGS sequence"/>
</dbReference>
<dbReference type="SMART" id="SM00360">
    <property type="entry name" value="RRM"/>
    <property type="match status" value="1"/>
</dbReference>
<proteinExistence type="predicted"/>
<dbReference type="PANTHER" id="PTHR10501">
    <property type="entry name" value="U1 SMALL NUCLEAR RIBONUCLEOPROTEIN A/U2 SMALL NUCLEAR RIBONUCLEOPROTEIN B"/>
    <property type="match status" value="1"/>
</dbReference>
<feature type="compositionally biased region" description="Low complexity" evidence="3">
    <location>
        <begin position="627"/>
        <end position="636"/>
    </location>
</feature>
<evidence type="ECO:0000256" key="2">
    <source>
        <dbReference type="PROSITE-ProRule" id="PRU00176"/>
    </source>
</evidence>
<dbReference type="InterPro" id="IPR012677">
    <property type="entry name" value="Nucleotide-bd_a/b_plait_sf"/>
</dbReference>
<reference evidence="5" key="1">
    <citation type="submission" date="2023-03" db="EMBL/GenBank/DDBJ databases">
        <title>Massive genome expansion in bonnet fungi (Mycena s.s.) driven by repeated elements and novel gene families across ecological guilds.</title>
        <authorList>
            <consortium name="Lawrence Berkeley National Laboratory"/>
            <person name="Harder C.B."/>
            <person name="Miyauchi S."/>
            <person name="Viragh M."/>
            <person name="Kuo A."/>
            <person name="Thoen E."/>
            <person name="Andreopoulos B."/>
            <person name="Lu D."/>
            <person name="Skrede I."/>
            <person name="Drula E."/>
            <person name="Henrissat B."/>
            <person name="Morin E."/>
            <person name="Kohler A."/>
            <person name="Barry K."/>
            <person name="LaButti K."/>
            <person name="Morin E."/>
            <person name="Salamov A."/>
            <person name="Lipzen A."/>
            <person name="Mereny Z."/>
            <person name="Hegedus B."/>
            <person name="Baldrian P."/>
            <person name="Stursova M."/>
            <person name="Weitz H."/>
            <person name="Taylor A."/>
            <person name="Grigoriev I.V."/>
            <person name="Nagy L.G."/>
            <person name="Martin F."/>
            <person name="Kauserud H."/>
        </authorList>
    </citation>
    <scope>NUCLEOTIDE SEQUENCE</scope>
    <source>
        <strain evidence="5">CBHHK067</strain>
    </source>
</reference>
<dbReference type="Pfam" id="PF00076">
    <property type="entry name" value="RRM_1"/>
    <property type="match status" value="1"/>
</dbReference>
<dbReference type="EMBL" id="JARKIE010000044">
    <property type="protein sequence ID" value="KAJ7693812.1"/>
    <property type="molecule type" value="Genomic_DNA"/>
</dbReference>
<sequence length="927" mass="98002">MPYTALHPPPSDEGFLNKSLLDQLDAQADAEPVSSSASDDSSHGSPHVPYHAPSHVQDTHDYPQPKMASFYPRASFTAFPNATRRQPYREPPSATAPQFYPAAAEAFAPQLTSPVLQPYDPRASFDFKAASYPPPPADYPPPQQTKLNGYAAPYVNGMHSQTPYGPHVPAMGPINGAGAGLPPPAMLGSMQEDISTIFVVGFPEDMQEREFQNMFTFSPGFEAATLKIPNKEYTAYSGVLLPSTYPGQQQQQQRALGGAGQYNSYAGSHDPYNLVTVNQGGVVVDAGRDGIASWPAAPPLPPASSSTLPPPSSSAAGDEAAQQPSQHQQGYGGAGGGAGGAAPRKQIIGFAKFRTREEALGARDVLQGRRVDIERGAVLKAEMAKKNLHTKRGVGPVGGGGSGGMNMNGGMGYGEALSPREMGIPATHTQTQTHPGTGLANLTNGHSMNPNATSNGARMAAQWRESQVQLEEEEAERDRDRERERERERRQAGVLSAMGLRGERRPPQQPRAFADTPGPWDAVRRRSPSPDAGGYEATAGHGYEGYGFAEAPRAFSSPPPHAHNFGYAGGAGYAPFMGTPTHHEGYAMQQQHEQEQQQQQQQQQYHRQAQEYHEQYEAPRRQERSESSASEGSAAGELERGMARLAQRPGTPSSNGNTNSAGTPANNSPPVTNAISNPNAPITIPGSGTGSAGSGSGGGSPQLASPASSGAGRAVDQNPPINTLYVGNLPALGAGATSSSTPTMEHLEGALRELFGACAGFRQMSFRPKGNGPMCFVEFEDVSYATKTLNELYGHTLGGLIKGGGIRLSYSKNPLGVRTPTSAGGGGMREQQMQGMGVQQGMNVQQPGMSLQQNLQQQQMLAEAAFHPRLTSPPPQPEGAVTAPRFFGEGGGAWGRRWESEHRGARGSVSATGAGFAPFVPEQADAQ</sequence>
<keyword evidence="1 2" id="KW-0694">RNA-binding</keyword>
<organism evidence="5 6">
    <name type="scientific">Mycena rosella</name>
    <name type="common">Pink bonnet</name>
    <name type="synonym">Agaricus rosellus</name>
    <dbReference type="NCBI Taxonomy" id="1033263"/>
    <lineage>
        <taxon>Eukaryota</taxon>
        <taxon>Fungi</taxon>
        <taxon>Dikarya</taxon>
        <taxon>Basidiomycota</taxon>
        <taxon>Agaricomycotina</taxon>
        <taxon>Agaricomycetes</taxon>
        <taxon>Agaricomycetidae</taxon>
        <taxon>Agaricales</taxon>
        <taxon>Marasmiineae</taxon>
        <taxon>Mycenaceae</taxon>
        <taxon>Mycena</taxon>
    </lineage>
</organism>
<feature type="compositionally biased region" description="Gly residues" evidence="3">
    <location>
        <begin position="330"/>
        <end position="340"/>
    </location>
</feature>
<feature type="compositionally biased region" description="Low complexity" evidence="3">
    <location>
        <begin position="29"/>
        <end position="45"/>
    </location>
</feature>
<name>A0AAD7DNI7_MYCRO</name>
<evidence type="ECO:0000256" key="1">
    <source>
        <dbReference type="ARBA" id="ARBA00022884"/>
    </source>
</evidence>
<protein>
    <recommendedName>
        <fullName evidence="4">RRM domain-containing protein</fullName>
    </recommendedName>
</protein>
<evidence type="ECO:0000313" key="5">
    <source>
        <dbReference type="EMBL" id="KAJ7693812.1"/>
    </source>
</evidence>
<feature type="compositionally biased region" description="Basic and acidic residues" evidence="3">
    <location>
        <begin position="476"/>
        <end position="491"/>
    </location>
</feature>
<dbReference type="PROSITE" id="PS50102">
    <property type="entry name" value="RRM"/>
    <property type="match status" value="1"/>
</dbReference>
<comment type="caution">
    <text evidence="5">The sequence shown here is derived from an EMBL/GenBank/DDBJ whole genome shotgun (WGS) entry which is preliminary data.</text>
</comment>
<dbReference type="AlphaFoldDB" id="A0AAD7DNI7"/>
<feature type="region of interest" description="Disordered" evidence="3">
    <location>
        <begin position="293"/>
        <end position="340"/>
    </location>
</feature>
<accession>A0AAD7DNI7</accession>
<dbReference type="InterPro" id="IPR000504">
    <property type="entry name" value="RRM_dom"/>
</dbReference>
<feature type="compositionally biased region" description="Basic and acidic residues" evidence="3">
    <location>
        <begin position="608"/>
        <end position="626"/>
    </location>
</feature>
<feature type="region of interest" description="Disordered" evidence="3">
    <location>
        <begin position="1"/>
        <end position="67"/>
    </location>
</feature>
<dbReference type="GO" id="GO:0003723">
    <property type="term" value="F:RNA binding"/>
    <property type="evidence" value="ECO:0007669"/>
    <property type="project" value="UniProtKB-UniRule"/>
</dbReference>
<feature type="compositionally biased region" description="Pro residues" evidence="3">
    <location>
        <begin position="296"/>
        <end position="312"/>
    </location>
</feature>
<gene>
    <name evidence="5" type="ORF">B0H17DRAFT_1199506</name>
</gene>
<dbReference type="Gene3D" id="3.30.70.330">
    <property type="match status" value="2"/>
</dbReference>
<feature type="region of interest" description="Disordered" evidence="3">
    <location>
        <begin position="887"/>
        <end position="927"/>
    </location>
</feature>
<feature type="compositionally biased region" description="Low complexity" evidence="3">
    <location>
        <begin position="596"/>
        <end position="607"/>
    </location>
</feature>
<feature type="domain" description="RRM" evidence="4">
    <location>
        <begin position="722"/>
        <end position="813"/>
    </location>
</feature>
<feature type="compositionally biased region" description="Low complexity" evidence="3">
    <location>
        <begin position="701"/>
        <end position="712"/>
    </location>
</feature>
<dbReference type="SUPFAM" id="SSF54928">
    <property type="entry name" value="RNA-binding domain, RBD"/>
    <property type="match status" value="1"/>
</dbReference>
<evidence type="ECO:0000313" key="6">
    <source>
        <dbReference type="Proteomes" id="UP001221757"/>
    </source>
</evidence>
<feature type="region of interest" description="Disordered" evidence="3">
    <location>
        <begin position="587"/>
        <end position="716"/>
    </location>
</feature>
<feature type="compositionally biased region" description="Gly residues" evidence="3">
    <location>
        <begin position="687"/>
        <end position="700"/>
    </location>
</feature>
<feature type="region of interest" description="Disordered" evidence="3">
    <location>
        <begin position="449"/>
        <end position="538"/>
    </location>
</feature>
<dbReference type="InterPro" id="IPR035979">
    <property type="entry name" value="RBD_domain_sf"/>
</dbReference>
<evidence type="ECO:0000256" key="3">
    <source>
        <dbReference type="SAM" id="MobiDB-lite"/>
    </source>
</evidence>
<evidence type="ECO:0000259" key="4">
    <source>
        <dbReference type="PROSITE" id="PS50102"/>
    </source>
</evidence>